<keyword evidence="3" id="KW-1185">Reference proteome</keyword>
<feature type="transmembrane region" description="Helical" evidence="1">
    <location>
        <begin position="45"/>
        <end position="67"/>
    </location>
</feature>
<gene>
    <name evidence="2" type="ORF">GCM10022286_12580</name>
</gene>
<dbReference type="EMBL" id="BAABBV010000001">
    <property type="protein sequence ID" value="GAA4158940.1"/>
    <property type="molecule type" value="Genomic_DNA"/>
</dbReference>
<feature type="transmembrane region" description="Helical" evidence="1">
    <location>
        <begin position="102"/>
        <end position="121"/>
    </location>
</feature>
<keyword evidence="1" id="KW-0812">Transmembrane</keyword>
<dbReference type="RefSeq" id="WP_344790894.1">
    <property type="nucleotide sequence ID" value="NZ_BAABBV010000001.1"/>
</dbReference>
<evidence type="ECO:0000313" key="3">
    <source>
        <dbReference type="Proteomes" id="UP001415169"/>
    </source>
</evidence>
<comment type="caution">
    <text evidence="2">The sequence shown here is derived from an EMBL/GenBank/DDBJ whole genome shotgun (WGS) entry which is preliminary data.</text>
</comment>
<reference evidence="2" key="2">
    <citation type="submission" date="2023-12" db="EMBL/GenBank/DDBJ databases">
        <authorList>
            <person name="Sun Q."/>
            <person name="Inoue M."/>
        </authorList>
    </citation>
    <scope>NUCLEOTIDE SEQUENCE</scope>
    <source>
        <strain evidence="2">JCM 17590</strain>
    </source>
</reference>
<keyword evidence="1" id="KW-0472">Membrane</keyword>
<organism evidence="2 3">
    <name type="scientific">Gryllotalpicola daejeonensis</name>
    <dbReference type="NCBI Taxonomy" id="993087"/>
    <lineage>
        <taxon>Bacteria</taxon>
        <taxon>Bacillati</taxon>
        <taxon>Actinomycetota</taxon>
        <taxon>Actinomycetes</taxon>
        <taxon>Micrococcales</taxon>
        <taxon>Microbacteriaceae</taxon>
        <taxon>Gryllotalpicola</taxon>
    </lineage>
</organism>
<sequence>MTVYKITSARRVGPSPWLVPAIFLDLALVTGFTMVGRMIHGYDLGFLGVAHTAWPFLVGTLLGWAVSLAWRRPLAIRSSAIPIWLVTVGVGMLLRFVSGQGIALPFVIVALIFTGVVLRGWRAIAKPFARRSAILQS</sequence>
<reference evidence="2" key="1">
    <citation type="journal article" date="2014" name="Int. J. Syst. Evol. Microbiol.">
        <title>Complete genome of a new Firmicutes species belonging to the dominant human colonic microbiota ('Ruminococcus bicirculans') reveals two chromosomes and a selective capacity to utilize plant glucans.</title>
        <authorList>
            <consortium name="NISC Comparative Sequencing Program"/>
            <person name="Wegmann U."/>
            <person name="Louis P."/>
            <person name="Goesmann A."/>
            <person name="Henrissat B."/>
            <person name="Duncan S.H."/>
            <person name="Flint H.J."/>
        </authorList>
    </citation>
    <scope>NUCLEOTIDE SEQUENCE</scope>
    <source>
        <strain evidence="2">JCM 17590</strain>
    </source>
</reference>
<dbReference type="Pfam" id="PF11255">
    <property type="entry name" value="DUF3054"/>
    <property type="match status" value="1"/>
</dbReference>
<evidence type="ECO:0000256" key="1">
    <source>
        <dbReference type="SAM" id="Phobius"/>
    </source>
</evidence>
<evidence type="ECO:0000313" key="2">
    <source>
        <dbReference type="EMBL" id="GAA4158940.1"/>
    </source>
</evidence>
<accession>A0ABP7ZI97</accession>
<feature type="transmembrane region" description="Helical" evidence="1">
    <location>
        <begin position="74"/>
        <end position="96"/>
    </location>
</feature>
<protein>
    <submittedName>
        <fullName evidence="2">DUF3054 domain-containing protein</fullName>
    </submittedName>
</protein>
<feature type="transmembrane region" description="Helical" evidence="1">
    <location>
        <begin position="21"/>
        <end position="39"/>
    </location>
</feature>
<dbReference type="Proteomes" id="UP001415169">
    <property type="component" value="Unassembled WGS sequence"/>
</dbReference>
<dbReference type="InterPro" id="IPR021414">
    <property type="entry name" value="DUF3054"/>
</dbReference>
<proteinExistence type="predicted"/>
<keyword evidence="1" id="KW-1133">Transmembrane helix</keyword>
<name>A0ABP7ZI97_9MICO</name>